<dbReference type="Gene3D" id="1.10.10.10">
    <property type="entry name" value="Winged helix-like DNA-binding domain superfamily/Winged helix DNA-binding domain"/>
    <property type="match status" value="1"/>
</dbReference>
<evidence type="ECO:0000313" key="7">
    <source>
        <dbReference type="EMBL" id="HAE6986100.1"/>
    </source>
</evidence>
<accession>A0A0H2WLL5</accession>
<gene>
    <name evidence="6" type="ordered locus">SPA0141</name>
    <name evidence="7" type="ORF">GNB70_001748</name>
</gene>
<evidence type="ECO:0000256" key="2">
    <source>
        <dbReference type="ARBA" id="ARBA00023015"/>
    </source>
</evidence>
<sequence length="313" mass="35323">MKAGLIMRHDVMSILHAFCMIAENHSFTRAAAQLHISTSALSQNMRQLEDELGVKLLNRTTRRVGLTEAGHAFLASIRPALAHIDEAMEHARQSRDIPGGTLRLTVPRTAATLLLQPNLAGFMRDYPDIRLDIDVNDGFVDLINERFDAGIRFGDAVQLDMNVVPLGDVLRPAIVASPAYLARFGTPLHPQELINHRCLCHRFTRESGLYRWEFVHGAQRLEITPEAALMVNDKALRLSAARDGAGLTYVFEQDVHEDLQDGRLCSVLEEWLPAADRFYLYYPGRAHMAPKLRVFIDYFCHKAILPSQQSHHR</sequence>
<reference evidence="7" key="2">
    <citation type="journal article" date="2018" name="Genome Biol.">
        <title>SKESA: strategic k-mer extension for scrupulous assemblies.</title>
        <authorList>
            <person name="Souvorov A."/>
            <person name="Agarwala R."/>
            <person name="Lipman D.J."/>
        </authorList>
    </citation>
    <scope>NUCLEOTIDE SEQUENCE</scope>
    <source>
        <strain evidence="7">ATCC 9150</strain>
    </source>
</reference>
<dbReference type="EMBL" id="CP000026">
    <property type="protein sequence ID" value="AAV76174.1"/>
    <property type="molecule type" value="Genomic_DNA"/>
</dbReference>
<evidence type="ECO:0000256" key="4">
    <source>
        <dbReference type="ARBA" id="ARBA00023163"/>
    </source>
</evidence>
<dbReference type="SUPFAM" id="SSF46785">
    <property type="entry name" value="Winged helix' DNA-binding domain"/>
    <property type="match status" value="1"/>
</dbReference>
<evidence type="ECO:0000259" key="5">
    <source>
        <dbReference type="PROSITE" id="PS50931"/>
    </source>
</evidence>
<dbReference type="GO" id="GO:0043565">
    <property type="term" value="F:sequence-specific DNA binding"/>
    <property type="evidence" value="ECO:0007669"/>
    <property type="project" value="TreeGrafter"/>
</dbReference>
<dbReference type="PRINTS" id="PR00039">
    <property type="entry name" value="HTHLYSR"/>
</dbReference>
<evidence type="ECO:0000256" key="3">
    <source>
        <dbReference type="ARBA" id="ARBA00023125"/>
    </source>
</evidence>
<reference evidence="7" key="3">
    <citation type="submission" date="2018-07" db="EMBL/GenBank/DDBJ databases">
        <authorList>
            <consortium name="NCBI Pathogen Detection Project"/>
        </authorList>
    </citation>
    <scope>NUCLEOTIDE SEQUENCE</scope>
    <source>
        <strain evidence="7">ATCC 9150</strain>
    </source>
</reference>
<reference evidence="6 8" key="1">
    <citation type="journal article" date="2004" name="Nat. Genet.">
        <title>Comparison of genome degradation in Paratyphi A and Typhi, human-restricted serovars of Salmonella enterica that cause typhoid.</title>
        <authorList>
            <person name="McClelland M."/>
            <person name="Sanderson K.E."/>
            <person name="Clifton S.W."/>
            <person name="Latreille P."/>
            <person name="Porwollik S."/>
            <person name="Sabo A."/>
            <person name="Meyer R."/>
            <person name="Bieri T."/>
            <person name="Ozersky P."/>
            <person name="McLellan M."/>
            <person name="Harkins C.R."/>
            <person name="Wang C."/>
            <person name="Nguyen C."/>
            <person name="Berghoff A."/>
            <person name="Elliott G."/>
            <person name="Kohlberg S."/>
            <person name="Strong C."/>
            <person name="Du F."/>
            <person name="Carter J."/>
            <person name="Kremizki C."/>
            <person name="Layman D."/>
            <person name="Leonard S."/>
            <person name="Sun H."/>
            <person name="Fulton L."/>
            <person name="Nash W."/>
            <person name="Miner T."/>
            <person name="Minx P."/>
            <person name="Delehaunty K."/>
            <person name="Fronick C."/>
            <person name="Magrini V."/>
            <person name="Nhan M."/>
            <person name="Warren W."/>
            <person name="Florea L."/>
            <person name="Spieth J."/>
            <person name="Wilson R.K."/>
        </authorList>
    </citation>
    <scope>NUCLEOTIDE SEQUENCE [LARGE SCALE GENOMIC DNA]</scope>
    <source>
        <strain evidence="6">ATCC 9150</strain>
        <strain evidence="8">ATCC 9150 / SARB42</strain>
    </source>
</reference>
<feature type="domain" description="HTH lysR-type" evidence="5">
    <location>
        <begin position="12"/>
        <end position="67"/>
    </location>
</feature>
<dbReference type="AlphaFoldDB" id="A0A0H2WLL5"/>
<dbReference type="InterPro" id="IPR000847">
    <property type="entry name" value="LysR_HTH_N"/>
</dbReference>
<evidence type="ECO:0000313" key="6">
    <source>
        <dbReference type="EMBL" id="AAV76174.1"/>
    </source>
</evidence>
<dbReference type="RefSeq" id="WP_011232968.1">
    <property type="nucleotide sequence ID" value="NC_006511.1"/>
</dbReference>
<dbReference type="FunFam" id="1.10.10.10:FF:000001">
    <property type="entry name" value="LysR family transcriptional regulator"/>
    <property type="match status" value="1"/>
</dbReference>
<name>A0A0H2WLL5_SALPA</name>
<dbReference type="CDD" id="cd08474">
    <property type="entry name" value="PBP2_CrgA_like_5"/>
    <property type="match status" value="1"/>
</dbReference>
<dbReference type="Gene3D" id="3.40.190.290">
    <property type="match status" value="1"/>
</dbReference>
<dbReference type="KEGG" id="spt:SPA0141"/>
<keyword evidence="2" id="KW-0805">Transcription regulation</keyword>
<dbReference type="GO" id="GO:0003700">
    <property type="term" value="F:DNA-binding transcription factor activity"/>
    <property type="evidence" value="ECO:0007669"/>
    <property type="project" value="InterPro"/>
</dbReference>
<dbReference type="Proteomes" id="UP000008185">
    <property type="component" value="Chromosome"/>
</dbReference>
<evidence type="ECO:0000313" key="8">
    <source>
        <dbReference type="Proteomes" id="UP000008185"/>
    </source>
</evidence>
<dbReference type="PANTHER" id="PTHR30537">
    <property type="entry name" value="HTH-TYPE TRANSCRIPTIONAL REGULATOR"/>
    <property type="match status" value="1"/>
</dbReference>
<protein>
    <submittedName>
        <fullName evidence="6 7">LysR-family transcriptional regulator</fullName>
    </submittedName>
</protein>
<dbReference type="HOGENOM" id="CLU_039613_16_1_6"/>
<dbReference type="Pfam" id="PF03466">
    <property type="entry name" value="LysR_substrate"/>
    <property type="match status" value="1"/>
</dbReference>
<dbReference type="InterPro" id="IPR058163">
    <property type="entry name" value="LysR-type_TF_proteobact-type"/>
</dbReference>
<evidence type="ECO:0000256" key="1">
    <source>
        <dbReference type="ARBA" id="ARBA00009437"/>
    </source>
</evidence>
<proteinExistence type="inferred from homology"/>
<dbReference type="PANTHER" id="PTHR30537:SF1">
    <property type="entry name" value="HTH-TYPE TRANSCRIPTIONAL REGULATOR PGRR"/>
    <property type="match status" value="1"/>
</dbReference>
<dbReference type="InterPro" id="IPR005119">
    <property type="entry name" value="LysR_subst-bd"/>
</dbReference>
<dbReference type="InterPro" id="IPR036388">
    <property type="entry name" value="WH-like_DNA-bd_sf"/>
</dbReference>
<dbReference type="InterPro" id="IPR036390">
    <property type="entry name" value="WH_DNA-bd_sf"/>
</dbReference>
<dbReference type="EMBL" id="DAASTS010000007">
    <property type="protein sequence ID" value="HAE6986100.1"/>
    <property type="molecule type" value="Genomic_DNA"/>
</dbReference>
<dbReference type="SUPFAM" id="SSF53850">
    <property type="entry name" value="Periplasmic binding protein-like II"/>
    <property type="match status" value="1"/>
</dbReference>
<keyword evidence="4" id="KW-0804">Transcription</keyword>
<dbReference type="Pfam" id="PF00126">
    <property type="entry name" value="HTH_1"/>
    <property type="match status" value="1"/>
</dbReference>
<dbReference type="PROSITE" id="PS50931">
    <property type="entry name" value="HTH_LYSR"/>
    <property type="match status" value="1"/>
</dbReference>
<organism evidence="6 8">
    <name type="scientific">Salmonella paratyphi A (strain ATCC 9150 / SARB42)</name>
    <dbReference type="NCBI Taxonomy" id="295319"/>
    <lineage>
        <taxon>Bacteria</taxon>
        <taxon>Pseudomonadati</taxon>
        <taxon>Pseudomonadota</taxon>
        <taxon>Gammaproteobacteria</taxon>
        <taxon>Enterobacterales</taxon>
        <taxon>Enterobacteriaceae</taxon>
        <taxon>Salmonella</taxon>
    </lineage>
</organism>
<comment type="similarity">
    <text evidence="1">Belongs to the LysR transcriptional regulatory family.</text>
</comment>
<keyword evidence="3" id="KW-0238">DNA-binding</keyword>
<dbReference type="GO" id="GO:0006351">
    <property type="term" value="P:DNA-templated transcription"/>
    <property type="evidence" value="ECO:0007669"/>
    <property type="project" value="TreeGrafter"/>
</dbReference>